<evidence type="ECO:0000313" key="6">
    <source>
        <dbReference type="EMBL" id="KAL3522476.1"/>
    </source>
</evidence>
<organism evidence="6 7">
    <name type="scientific">Cinchona calisaya</name>
    <dbReference type="NCBI Taxonomy" id="153742"/>
    <lineage>
        <taxon>Eukaryota</taxon>
        <taxon>Viridiplantae</taxon>
        <taxon>Streptophyta</taxon>
        <taxon>Embryophyta</taxon>
        <taxon>Tracheophyta</taxon>
        <taxon>Spermatophyta</taxon>
        <taxon>Magnoliopsida</taxon>
        <taxon>eudicotyledons</taxon>
        <taxon>Gunneridae</taxon>
        <taxon>Pentapetalae</taxon>
        <taxon>asterids</taxon>
        <taxon>lamiids</taxon>
        <taxon>Gentianales</taxon>
        <taxon>Rubiaceae</taxon>
        <taxon>Cinchonoideae</taxon>
        <taxon>Cinchoneae</taxon>
        <taxon>Cinchona</taxon>
    </lineage>
</organism>
<name>A0ABD2ZUK2_9GENT</name>
<proteinExistence type="inferred from homology"/>
<evidence type="ECO:0000256" key="1">
    <source>
        <dbReference type="ARBA" id="ARBA00008773"/>
    </source>
</evidence>
<dbReference type="Proteomes" id="UP001630127">
    <property type="component" value="Unassembled WGS sequence"/>
</dbReference>
<evidence type="ECO:0000256" key="5">
    <source>
        <dbReference type="SAM" id="SignalP"/>
    </source>
</evidence>
<dbReference type="InterPro" id="IPR000490">
    <property type="entry name" value="Glyco_hydro_17"/>
</dbReference>
<evidence type="ECO:0000256" key="4">
    <source>
        <dbReference type="RuleBase" id="RU004335"/>
    </source>
</evidence>
<comment type="similarity">
    <text evidence="1 4">Belongs to the glycosyl hydrolase 17 family.</text>
</comment>
<keyword evidence="5" id="KW-0732">Signal</keyword>
<dbReference type="Pfam" id="PF00332">
    <property type="entry name" value="Glyco_hydro_17"/>
    <property type="match status" value="1"/>
</dbReference>
<reference evidence="6 7" key="1">
    <citation type="submission" date="2024-11" db="EMBL/GenBank/DDBJ databases">
        <title>A near-complete genome assembly of Cinchona calisaya.</title>
        <authorList>
            <person name="Lian D.C."/>
            <person name="Zhao X.W."/>
            <person name="Wei L."/>
        </authorList>
    </citation>
    <scope>NUCLEOTIDE SEQUENCE [LARGE SCALE GENOMIC DNA]</scope>
    <source>
        <tissue evidence="6">Nenye</tissue>
    </source>
</reference>
<keyword evidence="2" id="KW-0378">Hydrolase</keyword>
<keyword evidence="3" id="KW-0326">Glycosidase</keyword>
<dbReference type="SUPFAM" id="SSF51445">
    <property type="entry name" value="(Trans)glycosidases"/>
    <property type="match status" value="1"/>
</dbReference>
<evidence type="ECO:0000256" key="2">
    <source>
        <dbReference type="ARBA" id="ARBA00022801"/>
    </source>
</evidence>
<protein>
    <recommendedName>
        <fullName evidence="8">Glucan endo-1,3-beta-D-glucosidase</fullName>
    </recommendedName>
</protein>
<dbReference type="PANTHER" id="PTHR32227">
    <property type="entry name" value="GLUCAN ENDO-1,3-BETA-GLUCOSIDASE BG1-RELATED-RELATED"/>
    <property type="match status" value="1"/>
</dbReference>
<comment type="caution">
    <text evidence="6">The sequence shown here is derived from an EMBL/GenBank/DDBJ whole genome shotgun (WGS) entry which is preliminary data.</text>
</comment>
<dbReference type="EMBL" id="JBJUIK010000007">
    <property type="protein sequence ID" value="KAL3522476.1"/>
    <property type="molecule type" value="Genomic_DNA"/>
</dbReference>
<feature type="chain" id="PRO_5044822272" description="Glucan endo-1,3-beta-D-glucosidase" evidence="5">
    <location>
        <begin position="18"/>
        <end position="168"/>
    </location>
</feature>
<dbReference type="AlphaFoldDB" id="A0ABD2ZUK2"/>
<dbReference type="Gene3D" id="3.20.20.80">
    <property type="entry name" value="Glycosidases"/>
    <property type="match status" value="1"/>
</dbReference>
<evidence type="ECO:0008006" key="8">
    <source>
        <dbReference type="Google" id="ProtNLM"/>
    </source>
</evidence>
<gene>
    <name evidence="6" type="ORF">ACH5RR_015310</name>
</gene>
<evidence type="ECO:0000313" key="7">
    <source>
        <dbReference type="Proteomes" id="UP001630127"/>
    </source>
</evidence>
<accession>A0ABD2ZUK2</accession>
<keyword evidence="7" id="KW-1185">Reference proteome</keyword>
<dbReference type="InterPro" id="IPR017853">
    <property type="entry name" value="GH"/>
</dbReference>
<evidence type="ECO:0000256" key="3">
    <source>
        <dbReference type="ARBA" id="ARBA00023295"/>
    </source>
</evidence>
<dbReference type="GO" id="GO:0016798">
    <property type="term" value="F:hydrolase activity, acting on glycosyl bonds"/>
    <property type="evidence" value="ECO:0007669"/>
    <property type="project" value="UniProtKB-KW"/>
</dbReference>
<sequence>MALLALLLLTLLATVLSSSSAKITSEIGVCYGQGGNNLPTPSKSTQLLQKLNATQVKLYNADQKVLNALKGSNIHVTVMVPNELIINMSSNQTLADQWVQSNVVPFYPQTMIRYILVGNEVLSNSFKPQWFYLVPAMKKINQSVKTFGLHNIKVGTPLSFDVVESSVL</sequence>
<dbReference type="InterPro" id="IPR044965">
    <property type="entry name" value="Glyco_hydro_17_plant"/>
</dbReference>
<feature type="signal peptide" evidence="5">
    <location>
        <begin position="1"/>
        <end position="17"/>
    </location>
</feature>